<keyword evidence="1" id="KW-1133">Transmembrane helix</keyword>
<evidence type="ECO:0000313" key="3">
    <source>
        <dbReference type="Proteomes" id="UP001203423"/>
    </source>
</evidence>
<gene>
    <name evidence="2" type="ORF">L2764_16500</name>
</gene>
<dbReference type="PANTHER" id="PTHR38568:SF1">
    <property type="entry name" value="DUF445 DOMAIN-CONTAINING PROTEIN"/>
    <property type="match status" value="1"/>
</dbReference>
<proteinExistence type="predicted"/>
<name>A0ABT0LEC3_9GAMM</name>
<comment type="caution">
    <text evidence="2">The sequence shown here is derived from an EMBL/GenBank/DDBJ whole genome shotgun (WGS) entry which is preliminary data.</text>
</comment>
<feature type="transmembrane region" description="Helical" evidence="1">
    <location>
        <begin position="29"/>
        <end position="50"/>
    </location>
</feature>
<organism evidence="2 3">
    <name type="scientific">Shewanella surugensis</name>
    <dbReference type="NCBI Taxonomy" id="212020"/>
    <lineage>
        <taxon>Bacteria</taxon>
        <taxon>Pseudomonadati</taxon>
        <taxon>Pseudomonadota</taxon>
        <taxon>Gammaproteobacteria</taxon>
        <taxon>Alteromonadales</taxon>
        <taxon>Shewanellaceae</taxon>
        <taxon>Shewanella</taxon>
    </lineage>
</organism>
<dbReference type="EMBL" id="JAKIKS010000070">
    <property type="protein sequence ID" value="MCL1126028.1"/>
    <property type="molecule type" value="Genomic_DNA"/>
</dbReference>
<evidence type="ECO:0000313" key="2">
    <source>
        <dbReference type="EMBL" id="MCL1126028.1"/>
    </source>
</evidence>
<accession>A0ABT0LEC3</accession>
<feature type="transmembrane region" description="Helical" evidence="1">
    <location>
        <begin position="214"/>
        <end position="235"/>
    </location>
</feature>
<evidence type="ECO:0000256" key="1">
    <source>
        <dbReference type="SAM" id="Phobius"/>
    </source>
</evidence>
<dbReference type="RefSeq" id="WP_248941359.1">
    <property type="nucleotide sequence ID" value="NZ_JAKIKS010000070.1"/>
</dbReference>
<dbReference type="PANTHER" id="PTHR38568">
    <property type="entry name" value="DUF445 DOMAIN-CONTAINING PROTEIN-RELATED"/>
    <property type="match status" value="1"/>
</dbReference>
<keyword evidence="1" id="KW-0812">Transmembrane</keyword>
<dbReference type="Proteomes" id="UP001203423">
    <property type="component" value="Unassembled WGS sequence"/>
</dbReference>
<keyword evidence="3" id="KW-1185">Reference proteome</keyword>
<feature type="transmembrane region" description="Helical" evidence="1">
    <location>
        <begin position="7"/>
        <end position="23"/>
    </location>
</feature>
<sequence>MRLNKSLTTNLIAVVLVIIGYLLPAPIIFSVGLFALSGAVTNWLAIHMLFEKVPGLYGSGVVPSRFEEFKAGISHLMMKQFFTNENIERFISGQSEHSVPLNLAPVIEKVDLSPAFDGLVSTVENSQLGGMLTMFGGSEALLPLKEPFIKKMQSALVDIAQSDDFHAVLQAQLSQSHMTSDLRTQIEDIVMKRLDELTPQLVKQIIQDMIKTHLGWLVVWGGVFGGLIGLVAAILPV</sequence>
<reference evidence="2 3" key="1">
    <citation type="submission" date="2022-01" db="EMBL/GenBank/DDBJ databases">
        <title>Whole genome-based taxonomy of the Shewanellaceae.</title>
        <authorList>
            <person name="Martin-Rodriguez A.J."/>
        </authorList>
    </citation>
    <scope>NUCLEOTIDE SEQUENCE [LARGE SCALE GENOMIC DNA]</scope>
    <source>
        <strain evidence="2 3">DSM 17177</strain>
    </source>
</reference>
<protein>
    <submittedName>
        <fullName evidence="2">DUF445 domain-containing protein</fullName>
    </submittedName>
</protein>
<keyword evidence="1" id="KW-0472">Membrane</keyword>